<dbReference type="InterPro" id="IPR015946">
    <property type="entry name" value="KH_dom-like_a/b"/>
</dbReference>
<dbReference type="EC" id="1.11.1.-" evidence="1"/>
<accession>A0ABT7L1H9</accession>
<evidence type="ECO:0000313" key="2">
    <source>
        <dbReference type="Proteomes" id="UP001235343"/>
    </source>
</evidence>
<name>A0ABT7L1H9_9BACI</name>
<sequence length="120" mass="13633">MKFNVNEHGYFTNLESGEIKVSSQEEYGFRPYQLFVSSVAICSGGWLRKTLQKMRIPFEDITISTTIERNPEAANRIEAIHLLFTIKGENPSPKKIQRALAITPKKCAMIQSIKDSIKIT</sequence>
<dbReference type="Gene3D" id="3.30.300.20">
    <property type="match status" value="1"/>
</dbReference>
<dbReference type="InterPro" id="IPR003718">
    <property type="entry name" value="OsmC/Ohr_fam"/>
</dbReference>
<gene>
    <name evidence="1" type="ORF">QQS35_04245</name>
</gene>
<keyword evidence="1" id="KW-0560">Oxidoreductase</keyword>
<protein>
    <submittedName>
        <fullName evidence="1">OsmC family protein</fullName>
        <ecNumber evidence="1">1.11.1.-</ecNumber>
    </submittedName>
</protein>
<dbReference type="InterPro" id="IPR036102">
    <property type="entry name" value="OsmC/Ohrsf"/>
</dbReference>
<dbReference type="RefSeq" id="WP_285930600.1">
    <property type="nucleotide sequence ID" value="NZ_JASTZU010000018.1"/>
</dbReference>
<proteinExistence type="predicted"/>
<dbReference type="EMBL" id="JASTZU010000018">
    <property type="protein sequence ID" value="MDL4839668.1"/>
    <property type="molecule type" value="Genomic_DNA"/>
</dbReference>
<evidence type="ECO:0000313" key="1">
    <source>
        <dbReference type="EMBL" id="MDL4839668.1"/>
    </source>
</evidence>
<reference evidence="1 2" key="1">
    <citation type="submission" date="2023-06" db="EMBL/GenBank/DDBJ databases">
        <title>Aquibacillus rhizosphaerae LR5S19.</title>
        <authorList>
            <person name="Sun J.-Q."/>
        </authorList>
    </citation>
    <scope>NUCLEOTIDE SEQUENCE [LARGE SCALE GENOMIC DNA]</scope>
    <source>
        <strain evidence="1 2">LR5S19</strain>
    </source>
</reference>
<dbReference type="SUPFAM" id="SSF82784">
    <property type="entry name" value="OsmC-like"/>
    <property type="match status" value="1"/>
</dbReference>
<keyword evidence="1" id="KW-0575">Peroxidase</keyword>
<dbReference type="PANTHER" id="PTHR34352:SF1">
    <property type="entry name" value="PROTEIN YHFA"/>
    <property type="match status" value="1"/>
</dbReference>
<comment type="caution">
    <text evidence="1">The sequence shown here is derived from an EMBL/GenBank/DDBJ whole genome shotgun (WGS) entry which is preliminary data.</text>
</comment>
<organism evidence="1 2">
    <name type="scientific">Aquibacillus rhizosphaerae</name>
    <dbReference type="NCBI Taxonomy" id="3051431"/>
    <lineage>
        <taxon>Bacteria</taxon>
        <taxon>Bacillati</taxon>
        <taxon>Bacillota</taxon>
        <taxon>Bacilli</taxon>
        <taxon>Bacillales</taxon>
        <taxon>Bacillaceae</taxon>
        <taxon>Aquibacillus</taxon>
    </lineage>
</organism>
<dbReference type="Pfam" id="PF02566">
    <property type="entry name" value="OsmC"/>
    <property type="match status" value="1"/>
</dbReference>
<dbReference type="Proteomes" id="UP001235343">
    <property type="component" value="Unassembled WGS sequence"/>
</dbReference>
<dbReference type="GO" id="GO:0004601">
    <property type="term" value="F:peroxidase activity"/>
    <property type="evidence" value="ECO:0007669"/>
    <property type="project" value="UniProtKB-KW"/>
</dbReference>
<keyword evidence="2" id="KW-1185">Reference proteome</keyword>
<dbReference type="PANTHER" id="PTHR34352">
    <property type="entry name" value="PROTEIN YHFA"/>
    <property type="match status" value="1"/>
</dbReference>